<proteinExistence type="inferred from homology"/>
<dbReference type="PANTHER" id="PTHR44942">
    <property type="entry name" value="METHYLTRANSF_11 DOMAIN-CONTAINING PROTEIN"/>
    <property type="match status" value="1"/>
</dbReference>
<keyword evidence="3 5" id="KW-0808">Transferase</keyword>
<dbReference type="FunCoup" id="A3GFT7">
    <property type="interactions" value="740"/>
</dbReference>
<protein>
    <submittedName>
        <fullName evidence="5">Trans-aconitate methyltransferase 1</fullName>
    </submittedName>
</protein>
<dbReference type="HOGENOM" id="CLU_049344_1_2_1"/>
<dbReference type="GO" id="GO:0008757">
    <property type="term" value="F:S-adenosylmethionine-dependent methyltransferase activity"/>
    <property type="evidence" value="ECO:0007669"/>
    <property type="project" value="InterPro"/>
</dbReference>
<dbReference type="GO" id="GO:0032259">
    <property type="term" value="P:methylation"/>
    <property type="evidence" value="ECO:0007669"/>
    <property type="project" value="UniProtKB-KW"/>
</dbReference>
<dbReference type="AlphaFoldDB" id="A3GFT7"/>
<dbReference type="InterPro" id="IPR013216">
    <property type="entry name" value="Methyltransf_11"/>
</dbReference>
<organism evidence="5 6">
    <name type="scientific">Scheffersomyces stipitis (strain ATCC 58785 / CBS 6054 / NBRC 10063 / NRRL Y-11545)</name>
    <name type="common">Yeast</name>
    <name type="synonym">Pichia stipitis</name>
    <dbReference type="NCBI Taxonomy" id="322104"/>
    <lineage>
        <taxon>Eukaryota</taxon>
        <taxon>Fungi</taxon>
        <taxon>Dikarya</taxon>
        <taxon>Ascomycota</taxon>
        <taxon>Saccharomycotina</taxon>
        <taxon>Pichiomycetes</taxon>
        <taxon>Debaryomycetaceae</taxon>
        <taxon>Scheffersomyces</taxon>
    </lineage>
</organism>
<keyword evidence="6" id="KW-1185">Reference proteome</keyword>
<dbReference type="eggNOG" id="KOG3010">
    <property type="taxonomic scope" value="Eukaryota"/>
</dbReference>
<dbReference type="KEGG" id="pic:PICST_52120"/>
<dbReference type="Proteomes" id="UP000002258">
    <property type="component" value="Chromosome 1"/>
</dbReference>
<comment type="similarity">
    <text evidence="1">Belongs to the methyltransferase superfamily.</text>
</comment>
<sequence length="310" mass="36253">MSAYSETTFDSKHYDDTRPNYPEAFYKELLSYHSAVSKGDDSRLTTAVDLGSGSGFVTFKLLDYFKKVYGVDPSCKMIMQCKESEQFEEANAEEDRIDFHPGTGEFFTVAINNHSVDLITAGESSHWFDHPLFFKEANRALKPNGTLAFWLYKDPVFIGHPKANEIYTNYTYNSSIEKNPDDGFEKWMGPYYQQPGHDYLRTLMKEIEVPEDLYYDIQRVEYISERDGVPDNFDPKAAKTKLFIHKKITVKWFHDYVKSWSAYHSWMKEHGEKYDIADKFVDELKEASGWQDDTELDVVWDTVYTFARRK</sequence>
<dbReference type="GeneID" id="4851136"/>
<name>A3GFT7_PICST</name>
<evidence type="ECO:0000256" key="2">
    <source>
        <dbReference type="ARBA" id="ARBA00022603"/>
    </source>
</evidence>
<dbReference type="InterPro" id="IPR051052">
    <property type="entry name" value="Diverse_substrate_MTase"/>
</dbReference>
<dbReference type="OMA" id="VKTWSSY"/>
<reference evidence="5 6" key="1">
    <citation type="journal article" date="2007" name="Nat. Biotechnol.">
        <title>Genome sequence of the lignocellulose-bioconverting and xylose-fermenting yeast Pichia stipitis.</title>
        <authorList>
            <person name="Jeffries T.W."/>
            <person name="Grigoriev I.V."/>
            <person name="Grimwood J."/>
            <person name="Laplaza J.M."/>
            <person name="Aerts A."/>
            <person name="Salamov A."/>
            <person name="Schmutz J."/>
            <person name="Lindquist E."/>
            <person name="Dehal P."/>
            <person name="Shapiro H."/>
            <person name="Jin Y.S."/>
            <person name="Passoth V."/>
            <person name="Richardson P.M."/>
        </authorList>
    </citation>
    <scope>NUCLEOTIDE SEQUENCE [LARGE SCALE GENOMIC DNA]</scope>
    <source>
        <strain evidence="6">ATCC 58785 / CBS 6054 / NBRC 10063 / NRRL Y-11545</strain>
    </source>
</reference>
<dbReference type="PANTHER" id="PTHR44942:SF4">
    <property type="entry name" value="METHYLTRANSFERASE TYPE 11 DOMAIN-CONTAINING PROTEIN"/>
    <property type="match status" value="1"/>
</dbReference>
<dbReference type="Gene3D" id="3.40.50.150">
    <property type="entry name" value="Vaccinia Virus protein VP39"/>
    <property type="match status" value="1"/>
</dbReference>
<comment type="caution">
    <text evidence="5">The sequence shown here is derived from an EMBL/GenBank/DDBJ whole genome shotgun (WGS) entry which is preliminary data.</text>
</comment>
<dbReference type="CDD" id="cd02440">
    <property type="entry name" value="AdoMet_MTases"/>
    <property type="match status" value="1"/>
</dbReference>
<dbReference type="InParanoid" id="A3GFT7"/>
<evidence type="ECO:0000313" key="5">
    <source>
        <dbReference type="EMBL" id="EAZ63816.2"/>
    </source>
</evidence>
<evidence type="ECO:0000313" key="6">
    <source>
        <dbReference type="Proteomes" id="UP000002258"/>
    </source>
</evidence>
<dbReference type="InterPro" id="IPR029063">
    <property type="entry name" value="SAM-dependent_MTases_sf"/>
</dbReference>
<keyword evidence="2 5" id="KW-0489">Methyltransferase</keyword>
<dbReference type="SUPFAM" id="SSF53335">
    <property type="entry name" value="S-adenosyl-L-methionine-dependent methyltransferases"/>
    <property type="match status" value="1"/>
</dbReference>
<dbReference type="OrthoDB" id="10027013at2759"/>
<dbReference type="STRING" id="322104.A3GFT7"/>
<evidence type="ECO:0000256" key="1">
    <source>
        <dbReference type="ARBA" id="ARBA00008361"/>
    </source>
</evidence>
<dbReference type="RefSeq" id="XP_001387839.2">
    <property type="nucleotide sequence ID" value="XM_001387802.1"/>
</dbReference>
<accession>A3GFT7</accession>
<evidence type="ECO:0000256" key="3">
    <source>
        <dbReference type="ARBA" id="ARBA00022679"/>
    </source>
</evidence>
<gene>
    <name evidence="5" type="primary">TMT1</name>
    <name evidence="5" type="ORF">PICST_52120</name>
</gene>
<feature type="domain" description="Methyltransferase type 11" evidence="4">
    <location>
        <begin position="48"/>
        <end position="149"/>
    </location>
</feature>
<evidence type="ECO:0000259" key="4">
    <source>
        <dbReference type="Pfam" id="PF08241"/>
    </source>
</evidence>
<dbReference type="EMBL" id="AAVQ01000001">
    <property type="protein sequence ID" value="EAZ63816.2"/>
    <property type="molecule type" value="Genomic_DNA"/>
</dbReference>
<dbReference type="Pfam" id="PF08241">
    <property type="entry name" value="Methyltransf_11"/>
    <property type="match status" value="1"/>
</dbReference>